<proteinExistence type="predicted"/>
<evidence type="ECO:0000313" key="3">
    <source>
        <dbReference type="Proteomes" id="UP000664702"/>
    </source>
</evidence>
<accession>A0A939S0N9</accession>
<name>A0A939S0N9_9BRAD</name>
<evidence type="ECO:0000313" key="1">
    <source>
        <dbReference type="EMBL" id="MBO1859466.1"/>
    </source>
</evidence>
<dbReference type="EMBL" id="CP086136">
    <property type="protein sequence ID" value="UEM12427.1"/>
    <property type="molecule type" value="Genomic_DNA"/>
</dbReference>
<reference evidence="2 3" key="2">
    <citation type="journal article" date="2022" name="Int. J. Syst. Evol. Microbiol.">
        <title>Strains of Bradyrhizobium barranii sp. nov. associated with legumes native to Canada are symbionts of soybeans and belong to different subspecies (subsp. barranii subsp. nov. and subsp. apii subsp. nov.) and symbiovars (sv. glycinearum and sv. septentrionale).</title>
        <authorList>
            <person name="Bromfield E.S.P."/>
            <person name="Cloutier S."/>
            <person name="Wasai-Hara S."/>
            <person name="Minamisawa K."/>
        </authorList>
    </citation>
    <scope>NUCLEOTIDE SEQUENCE [LARGE SCALE GENOMIC DNA]</scope>
    <source>
        <strain evidence="2 3">144S4</strain>
    </source>
</reference>
<evidence type="ECO:0000313" key="2">
    <source>
        <dbReference type="EMBL" id="UEM12427.1"/>
    </source>
</evidence>
<dbReference type="AlphaFoldDB" id="A0A939S0N9"/>
<dbReference type="EMBL" id="JAGEMI010000001">
    <property type="protein sequence ID" value="MBO1859466.1"/>
    <property type="molecule type" value="Genomic_DNA"/>
</dbReference>
<sequence length="90" mass="10057">MRNVLMALLEQPDATLHVLGNTGSIISFRVGVEDAPYLVREFHERFAEVDLLQLPNYRIYLKLMIDGTPSTPFSAVTLAPSSQSQPVQQL</sequence>
<organism evidence="1">
    <name type="scientific">Bradyrhizobium barranii subsp. barranii</name>
    <dbReference type="NCBI Taxonomy" id="2823807"/>
    <lineage>
        <taxon>Bacteria</taxon>
        <taxon>Pseudomonadati</taxon>
        <taxon>Pseudomonadota</taxon>
        <taxon>Alphaproteobacteria</taxon>
        <taxon>Hyphomicrobiales</taxon>
        <taxon>Nitrobacteraceae</taxon>
        <taxon>Bradyrhizobium</taxon>
        <taxon>Bradyrhizobium barranii</taxon>
    </lineage>
</organism>
<reference evidence="1" key="1">
    <citation type="submission" date="2021-03" db="EMBL/GenBank/DDBJ databases">
        <title>Whole Genome Sequence of Bradyrhizobium sp. Strain 144S4.</title>
        <authorList>
            <person name="Bromfield E.S.P."/>
            <person name="Cloutier S."/>
        </authorList>
    </citation>
    <scope>NUCLEOTIDE SEQUENCE [LARGE SCALE GENOMIC DNA]</scope>
    <source>
        <strain evidence="1">144S4</strain>
    </source>
</reference>
<dbReference type="Proteomes" id="UP000664702">
    <property type="component" value="Chromosome"/>
</dbReference>
<dbReference type="KEGG" id="bban:J4G43_049945"/>
<dbReference type="RefSeq" id="WP_208083451.1">
    <property type="nucleotide sequence ID" value="NZ_CP086136.1"/>
</dbReference>
<gene>
    <name evidence="1" type="ORF">J4G43_00315</name>
    <name evidence="2" type="ORF">J4G43_049945</name>
</gene>
<protein>
    <submittedName>
        <fullName evidence="1">Uncharacterized protein</fullName>
    </submittedName>
</protein>